<dbReference type="Proteomes" id="UP000466345">
    <property type="component" value="Unassembled WGS sequence"/>
</dbReference>
<dbReference type="RefSeq" id="WP_153449502.1">
    <property type="nucleotide sequence ID" value="NZ_WEGJ01000001.1"/>
</dbReference>
<name>A0A7K0C9L6_9ACTN</name>
<proteinExistence type="predicted"/>
<gene>
    <name evidence="1" type="ORF">SRB5_02530</name>
</gene>
<evidence type="ECO:0000313" key="1">
    <source>
        <dbReference type="EMBL" id="MQY10147.1"/>
    </source>
</evidence>
<dbReference type="AlphaFoldDB" id="A0A7K0C9L6"/>
<accession>A0A7K0C9L6</accession>
<dbReference type="OrthoDB" id="4966223at2"/>
<sequence>MTARGTADPADLARAWVSGWVISRHVPAPVPEPWGLRIDVGLPKQVARHVLFDADETTARKAAESITTPHTWIKTFVPPETITPWLTPDWTQDAPGFLMSTDLRPEAPLVPAGYTLTSETRGGVIHVRVLATDGSEAPHGQIAPTGALYESLGWRVHARVTGFVYRADPNTSG</sequence>
<organism evidence="1 2">
    <name type="scientific">Streptomyces smaragdinus</name>
    <dbReference type="NCBI Taxonomy" id="2585196"/>
    <lineage>
        <taxon>Bacteria</taxon>
        <taxon>Bacillati</taxon>
        <taxon>Actinomycetota</taxon>
        <taxon>Actinomycetes</taxon>
        <taxon>Kitasatosporales</taxon>
        <taxon>Streptomycetaceae</taxon>
        <taxon>Streptomyces</taxon>
    </lineage>
</organism>
<protein>
    <submittedName>
        <fullName evidence="1">Uncharacterized protein</fullName>
    </submittedName>
</protein>
<comment type="caution">
    <text evidence="1">The sequence shown here is derived from an EMBL/GenBank/DDBJ whole genome shotgun (WGS) entry which is preliminary data.</text>
</comment>
<dbReference type="EMBL" id="WEGJ01000001">
    <property type="protein sequence ID" value="MQY10147.1"/>
    <property type="molecule type" value="Genomic_DNA"/>
</dbReference>
<reference evidence="1 2" key="1">
    <citation type="submission" date="2019-10" db="EMBL/GenBank/DDBJ databases">
        <title>Streptomyces smaragdinus sp. nov. and Streptomyces fabii sp. nov., isolated from the gut of fungus growing-termite Macrotermes natalensis.</title>
        <authorList>
            <person name="Schwitalla J."/>
            <person name="Benndorf R."/>
            <person name="Martin K."/>
            <person name="De Beer W."/>
            <person name="Kaster A.-K."/>
            <person name="Vollmers J."/>
            <person name="Poulsen M."/>
            <person name="Beemelmanns C."/>
        </authorList>
    </citation>
    <scope>NUCLEOTIDE SEQUENCE [LARGE SCALE GENOMIC DNA]</scope>
    <source>
        <strain evidence="1 2">RB5</strain>
    </source>
</reference>
<evidence type="ECO:0000313" key="2">
    <source>
        <dbReference type="Proteomes" id="UP000466345"/>
    </source>
</evidence>
<keyword evidence="2" id="KW-1185">Reference proteome</keyword>